<sequence length="180" mass="20691">MVHANCPEKRKTRRKLVNRNAGFDAGSQIFKSVGQRVCHFDIGRSTGFLHVISADGNAVELGHKLRRVFEDIGNDFHRRHRRINVRVPHHEFLQNVVLNGSGQLFGFHALFFGCNNVEGHHGQYCTVHGHRHRHFAQRNLIEQNFHIFHRIDCHTGFSDITKHALVVAVVTSVCCQVERY</sequence>
<name>A0A644WQH6_9ZZZZ</name>
<dbReference type="AlphaFoldDB" id="A0A644WQH6"/>
<reference evidence="1" key="1">
    <citation type="submission" date="2019-08" db="EMBL/GenBank/DDBJ databases">
        <authorList>
            <person name="Kucharzyk K."/>
            <person name="Murdoch R.W."/>
            <person name="Higgins S."/>
            <person name="Loffler F."/>
        </authorList>
    </citation>
    <scope>NUCLEOTIDE SEQUENCE</scope>
</reference>
<proteinExistence type="predicted"/>
<evidence type="ECO:0000313" key="1">
    <source>
        <dbReference type="EMBL" id="MPM06135.1"/>
    </source>
</evidence>
<gene>
    <name evidence="1" type="ORF">SDC9_52431</name>
</gene>
<organism evidence="1">
    <name type="scientific">bioreactor metagenome</name>
    <dbReference type="NCBI Taxonomy" id="1076179"/>
    <lineage>
        <taxon>unclassified sequences</taxon>
        <taxon>metagenomes</taxon>
        <taxon>ecological metagenomes</taxon>
    </lineage>
</organism>
<dbReference type="EMBL" id="VSSQ01001201">
    <property type="protein sequence ID" value="MPM06135.1"/>
    <property type="molecule type" value="Genomic_DNA"/>
</dbReference>
<protein>
    <submittedName>
        <fullName evidence="1">Uncharacterized protein</fullName>
    </submittedName>
</protein>
<accession>A0A644WQH6</accession>
<comment type="caution">
    <text evidence="1">The sequence shown here is derived from an EMBL/GenBank/DDBJ whole genome shotgun (WGS) entry which is preliminary data.</text>
</comment>